<dbReference type="InterPro" id="IPR012657">
    <property type="entry name" value="23S_rRNA-intervening_sequence"/>
</dbReference>
<name>A0A150XQT7_ROSEK</name>
<dbReference type="RefSeq" id="WP_062589620.1">
    <property type="nucleotide sequence ID" value="NZ_LQZQ01000003.1"/>
</dbReference>
<dbReference type="InterPro" id="IPR036583">
    <property type="entry name" value="23S_rRNA_IVS_sf"/>
</dbReference>
<dbReference type="PIRSF" id="PIRSF035652">
    <property type="entry name" value="CHP02436"/>
    <property type="match status" value="1"/>
</dbReference>
<accession>A0A150XQT7</accession>
<dbReference type="EMBL" id="LQZQ01000003">
    <property type="protein sequence ID" value="KYG81061.1"/>
    <property type="molecule type" value="Genomic_DNA"/>
</dbReference>
<dbReference type="AlphaFoldDB" id="A0A150XQT7"/>
<dbReference type="PANTHER" id="PTHR38471:SF2">
    <property type="entry name" value="FOUR HELIX BUNDLE PROTEIN"/>
    <property type="match status" value="1"/>
</dbReference>
<reference evidence="1" key="1">
    <citation type="submission" date="2016-01" db="EMBL/GenBank/DDBJ databases">
        <title>Genome sequencing of Roseivirga ehrenbergii KMM 6017.</title>
        <authorList>
            <person name="Selvaratnam C."/>
            <person name="Thevarajoo S."/>
            <person name="Goh K.M."/>
            <person name="Ee R."/>
            <person name="Chan K.-G."/>
            <person name="Chong C.S."/>
        </authorList>
    </citation>
    <scope>NUCLEOTIDE SEQUENCE [LARGE SCALE GENOMIC DNA]</scope>
    <source>
        <strain evidence="1">KMM 6017</strain>
    </source>
</reference>
<dbReference type="Pfam" id="PF05635">
    <property type="entry name" value="23S_rRNA_IVP"/>
    <property type="match status" value="1"/>
</dbReference>
<sequence>MEKVEFIEAFKVRTKKLAVGIIKFYGKLKKTDATYIVGKQLVRSVTSTAANYRAACIARSQAEFFAKMSIVNEEADETLFWLEVMEEADLAQPEQIAPFKSEALEIVKVVSKARKNTNR</sequence>
<proteinExistence type="predicted"/>
<protein>
    <submittedName>
        <fullName evidence="1">Four helix bundle protein</fullName>
    </submittedName>
</protein>
<evidence type="ECO:0000313" key="1">
    <source>
        <dbReference type="EMBL" id="KYG81061.1"/>
    </source>
</evidence>
<dbReference type="OrthoDB" id="285993at2"/>
<dbReference type="PANTHER" id="PTHR38471">
    <property type="entry name" value="FOUR HELIX BUNDLE PROTEIN"/>
    <property type="match status" value="1"/>
</dbReference>
<dbReference type="Proteomes" id="UP000075583">
    <property type="component" value="Unassembled WGS sequence"/>
</dbReference>
<dbReference type="NCBIfam" id="TIGR02436">
    <property type="entry name" value="four helix bundle protein"/>
    <property type="match status" value="1"/>
</dbReference>
<keyword evidence="2" id="KW-1185">Reference proteome</keyword>
<organism evidence="1 2">
    <name type="scientific">Roseivirga ehrenbergii (strain DSM 102268 / JCM 13514 / KCTC 12282 / NCIMB 14502 / KMM 6017)</name>
    <dbReference type="NCBI Taxonomy" id="279360"/>
    <lineage>
        <taxon>Bacteria</taxon>
        <taxon>Pseudomonadati</taxon>
        <taxon>Bacteroidota</taxon>
        <taxon>Cytophagia</taxon>
        <taxon>Cytophagales</taxon>
        <taxon>Roseivirgaceae</taxon>
        <taxon>Roseivirga</taxon>
    </lineage>
</organism>
<gene>
    <name evidence="1" type="ORF">MB14_14890</name>
</gene>
<dbReference type="SUPFAM" id="SSF158446">
    <property type="entry name" value="IVS-encoded protein-like"/>
    <property type="match status" value="1"/>
</dbReference>
<dbReference type="STRING" id="279360.MB14_14890"/>
<dbReference type="Gene3D" id="1.20.1440.60">
    <property type="entry name" value="23S rRNA-intervening sequence"/>
    <property type="match status" value="1"/>
</dbReference>
<evidence type="ECO:0000313" key="2">
    <source>
        <dbReference type="Proteomes" id="UP000075583"/>
    </source>
</evidence>
<comment type="caution">
    <text evidence="1">The sequence shown here is derived from an EMBL/GenBank/DDBJ whole genome shotgun (WGS) entry which is preliminary data.</text>
</comment>